<protein>
    <submittedName>
        <fullName evidence="7">Drug/metabolite transporter (DMT)-like permease</fullName>
    </submittedName>
</protein>
<evidence type="ECO:0000313" key="7">
    <source>
        <dbReference type="EMBL" id="MBA8889081.1"/>
    </source>
</evidence>
<keyword evidence="4 5" id="KW-0472">Membrane</keyword>
<evidence type="ECO:0000256" key="5">
    <source>
        <dbReference type="SAM" id="Phobius"/>
    </source>
</evidence>
<keyword evidence="2 5" id="KW-0812">Transmembrane</keyword>
<feature type="domain" description="EamA" evidence="6">
    <location>
        <begin position="159"/>
        <end position="287"/>
    </location>
</feature>
<feature type="transmembrane region" description="Helical" evidence="5">
    <location>
        <begin position="105"/>
        <end position="127"/>
    </location>
</feature>
<sequence length="311" mass="33120">MSLPAAGAASPASPLPARAALLMIASASSFGLMAILIRYASHSLHAFEIAFFRSFFGALATAPLLLRHGWNALHTDRLWFYVVRCAIGTLGMLAGFWAIAHLPLAQAIALSYSSPLFVTIGAVLFLGEIVRMRRWSAVVAGFVGVLVIVRPGTDGFSAGSLVALLAAASTGAVTISIKFLSRSDPPDTIVLLTTWLWVPLSLPFALAVWQSPPAASWPLLVVIGMLGTLGQYLWTHALRLADASTLAPLSYLQLVIVSALAWLLFDERVDAWTAVGAAIVIGASLYIARREAQVARQRHAEAIAAKTEPQI</sequence>
<reference evidence="7 8" key="1">
    <citation type="submission" date="2020-07" db="EMBL/GenBank/DDBJ databases">
        <title>Genomic Encyclopedia of Type Strains, Phase IV (KMG-V): Genome sequencing to study the core and pangenomes of soil and plant-associated prokaryotes.</title>
        <authorList>
            <person name="Whitman W."/>
        </authorList>
    </citation>
    <scope>NUCLEOTIDE SEQUENCE [LARGE SCALE GENOMIC DNA]</scope>
    <source>
        <strain evidence="7 8">RH2WT43</strain>
    </source>
</reference>
<feature type="transmembrane region" description="Helical" evidence="5">
    <location>
        <begin position="134"/>
        <end position="152"/>
    </location>
</feature>
<evidence type="ECO:0000256" key="3">
    <source>
        <dbReference type="ARBA" id="ARBA00022989"/>
    </source>
</evidence>
<dbReference type="InterPro" id="IPR000620">
    <property type="entry name" value="EamA_dom"/>
</dbReference>
<evidence type="ECO:0000256" key="2">
    <source>
        <dbReference type="ARBA" id="ARBA00022692"/>
    </source>
</evidence>
<dbReference type="Gene3D" id="1.10.3730.20">
    <property type="match status" value="2"/>
</dbReference>
<comment type="caution">
    <text evidence="7">The sequence shown here is derived from an EMBL/GenBank/DDBJ whole genome shotgun (WGS) entry which is preliminary data.</text>
</comment>
<evidence type="ECO:0000256" key="4">
    <source>
        <dbReference type="ARBA" id="ARBA00023136"/>
    </source>
</evidence>
<gene>
    <name evidence="7" type="ORF">FHW12_003317</name>
</gene>
<dbReference type="PANTHER" id="PTHR22911">
    <property type="entry name" value="ACYL-MALONYL CONDENSING ENZYME-RELATED"/>
    <property type="match status" value="1"/>
</dbReference>
<dbReference type="InterPro" id="IPR037185">
    <property type="entry name" value="EmrE-like"/>
</dbReference>
<feature type="domain" description="EamA" evidence="6">
    <location>
        <begin position="19"/>
        <end position="149"/>
    </location>
</feature>
<feature type="transmembrane region" description="Helical" evidence="5">
    <location>
        <begin position="158"/>
        <end position="177"/>
    </location>
</feature>
<dbReference type="GO" id="GO:0016020">
    <property type="term" value="C:membrane"/>
    <property type="evidence" value="ECO:0007669"/>
    <property type="project" value="UniProtKB-SubCell"/>
</dbReference>
<feature type="transmembrane region" description="Helical" evidence="5">
    <location>
        <begin position="46"/>
        <end position="66"/>
    </location>
</feature>
<feature type="transmembrane region" description="Helical" evidence="5">
    <location>
        <begin position="271"/>
        <end position="288"/>
    </location>
</feature>
<dbReference type="AlphaFoldDB" id="A0A839FA99"/>
<accession>A0A839FA99</accession>
<dbReference type="Proteomes" id="UP000550401">
    <property type="component" value="Unassembled WGS sequence"/>
</dbReference>
<evidence type="ECO:0000256" key="1">
    <source>
        <dbReference type="ARBA" id="ARBA00004141"/>
    </source>
</evidence>
<keyword evidence="8" id="KW-1185">Reference proteome</keyword>
<feature type="transmembrane region" description="Helical" evidence="5">
    <location>
        <begin position="215"/>
        <end position="234"/>
    </location>
</feature>
<evidence type="ECO:0000259" key="6">
    <source>
        <dbReference type="Pfam" id="PF00892"/>
    </source>
</evidence>
<dbReference type="PANTHER" id="PTHR22911:SF6">
    <property type="entry name" value="SOLUTE CARRIER FAMILY 35 MEMBER G1"/>
    <property type="match status" value="1"/>
</dbReference>
<evidence type="ECO:0000313" key="8">
    <source>
        <dbReference type="Proteomes" id="UP000550401"/>
    </source>
</evidence>
<comment type="subcellular location">
    <subcellularLocation>
        <location evidence="1">Membrane</location>
        <topology evidence="1">Multi-pass membrane protein</topology>
    </subcellularLocation>
</comment>
<keyword evidence="3 5" id="KW-1133">Transmembrane helix</keyword>
<feature type="transmembrane region" description="Helical" evidence="5">
    <location>
        <begin position="189"/>
        <end position="209"/>
    </location>
</feature>
<feature type="transmembrane region" description="Helical" evidence="5">
    <location>
        <begin position="246"/>
        <end position="265"/>
    </location>
</feature>
<dbReference type="SUPFAM" id="SSF103481">
    <property type="entry name" value="Multidrug resistance efflux transporter EmrE"/>
    <property type="match status" value="2"/>
</dbReference>
<dbReference type="EMBL" id="JACGXL010000005">
    <property type="protein sequence ID" value="MBA8889081.1"/>
    <property type="molecule type" value="Genomic_DNA"/>
</dbReference>
<dbReference type="Pfam" id="PF00892">
    <property type="entry name" value="EamA"/>
    <property type="match status" value="2"/>
</dbReference>
<feature type="transmembrane region" description="Helical" evidence="5">
    <location>
        <begin position="20"/>
        <end position="40"/>
    </location>
</feature>
<organism evidence="7 8">
    <name type="scientific">Dokdonella fugitiva</name>
    <dbReference type="NCBI Taxonomy" id="328517"/>
    <lineage>
        <taxon>Bacteria</taxon>
        <taxon>Pseudomonadati</taxon>
        <taxon>Pseudomonadota</taxon>
        <taxon>Gammaproteobacteria</taxon>
        <taxon>Lysobacterales</taxon>
        <taxon>Rhodanobacteraceae</taxon>
        <taxon>Dokdonella</taxon>
    </lineage>
</organism>
<feature type="transmembrane region" description="Helical" evidence="5">
    <location>
        <begin position="78"/>
        <end position="99"/>
    </location>
</feature>
<proteinExistence type="predicted"/>
<name>A0A839FA99_9GAMM</name>